<evidence type="ECO:0000256" key="3">
    <source>
        <dbReference type="ARBA" id="ARBA00023125"/>
    </source>
</evidence>
<comment type="subcellular location">
    <subcellularLocation>
        <location evidence="1">Nucleus</location>
    </subcellularLocation>
</comment>
<dbReference type="AlphaFoldDB" id="A0A9W4I072"/>
<evidence type="ECO:0000256" key="1">
    <source>
        <dbReference type="ARBA" id="ARBA00004123"/>
    </source>
</evidence>
<dbReference type="Proteomes" id="UP001153618">
    <property type="component" value="Unassembled WGS sequence"/>
</dbReference>
<accession>A0A9W4I072</accession>
<keyword evidence="7" id="KW-1185">Reference proteome</keyword>
<evidence type="ECO:0000256" key="2">
    <source>
        <dbReference type="ARBA" id="ARBA00023015"/>
    </source>
</evidence>
<organism evidence="6 7">
    <name type="scientific">Penicillium olsonii</name>
    <dbReference type="NCBI Taxonomy" id="99116"/>
    <lineage>
        <taxon>Eukaryota</taxon>
        <taxon>Fungi</taxon>
        <taxon>Dikarya</taxon>
        <taxon>Ascomycota</taxon>
        <taxon>Pezizomycotina</taxon>
        <taxon>Eurotiomycetes</taxon>
        <taxon>Eurotiomycetidae</taxon>
        <taxon>Eurotiales</taxon>
        <taxon>Aspergillaceae</taxon>
        <taxon>Penicillium</taxon>
    </lineage>
</organism>
<evidence type="ECO:0000256" key="4">
    <source>
        <dbReference type="ARBA" id="ARBA00023163"/>
    </source>
</evidence>
<keyword evidence="3" id="KW-0238">DNA-binding</keyword>
<protein>
    <submittedName>
        <fullName evidence="6">Uncharacterized protein</fullName>
    </submittedName>
</protein>
<comment type="caution">
    <text evidence="6">The sequence shown here is derived from an EMBL/GenBank/DDBJ whole genome shotgun (WGS) entry which is preliminary data.</text>
</comment>
<evidence type="ECO:0000256" key="5">
    <source>
        <dbReference type="ARBA" id="ARBA00023242"/>
    </source>
</evidence>
<keyword evidence="5" id="KW-0539">Nucleus</keyword>
<dbReference type="CDD" id="cd12148">
    <property type="entry name" value="fungal_TF_MHR"/>
    <property type="match status" value="1"/>
</dbReference>
<dbReference type="PANTHER" id="PTHR31845:SF10">
    <property type="entry name" value="ZN(II)2CYS6 TRANSCRIPTION FACTOR (EUROFUNG)"/>
    <property type="match status" value="1"/>
</dbReference>
<name>A0A9W4I072_PENOL</name>
<dbReference type="GO" id="GO:0005634">
    <property type="term" value="C:nucleus"/>
    <property type="evidence" value="ECO:0007669"/>
    <property type="project" value="UniProtKB-SubCell"/>
</dbReference>
<proteinExistence type="predicted"/>
<dbReference type="OrthoDB" id="5226580at2759"/>
<dbReference type="InterPro" id="IPR051089">
    <property type="entry name" value="prtT"/>
</dbReference>
<keyword evidence="4" id="KW-0804">Transcription</keyword>
<gene>
    <name evidence="6" type="ORF">POLS_LOCUS7491</name>
</gene>
<evidence type="ECO:0000313" key="6">
    <source>
        <dbReference type="EMBL" id="CAG8199262.1"/>
    </source>
</evidence>
<dbReference type="GO" id="GO:0000976">
    <property type="term" value="F:transcription cis-regulatory region binding"/>
    <property type="evidence" value="ECO:0007669"/>
    <property type="project" value="TreeGrafter"/>
</dbReference>
<dbReference type="PANTHER" id="PTHR31845">
    <property type="entry name" value="FINGER DOMAIN PROTEIN, PUTATIVE-RELATED"/>
    <property type="match status" value="1"/>
</dbReference>
<keyword evidence="2" id="KW-0805">Transcription regulation</keyword>
<evidence type="ECO:0000313" key="7">
    <source>
        <dbReference type="Proteomes" id="UP001153618"/>
    </source>
</evidence>
<sequence>MNVMYTDESYREIAALEAKLDRMVDMLAASKRNAEHLDGTTASSSPAIEERVIATDLDENKVLDVFRKQMLLLFPFLVIPPGVTAQELRREKPFLFMNISMVVCESSIRQREIVQAVQRYVAEHIVMRGEQSLDLLQGLLVNAAWFTSVSRCPPPATSIPIGPGDTTLKAEMEPQSIIRSTSQFDAFVHLLVAQSLSLGLNQELTYQKSLNYPMTYLKESLQEPSHSPVRTLEERRTYLGCYYLTTMLSTCVKDLGPIIRFTKYTEECCKVLEQAAENPVDAHLVQLVRVMNLAERIHCTLYRTDLHSSPVSSPPIGLSIRWLEAELKELKARMTGDPSQSAILLTHYDTLEIHLYRVALNQDSSESNYGDHPLMRLDLLYRCLESTTSFFRNFSALPSTFFPYVPFTIICQFGKAIVTLSQLSLYNHSGWDRTYVESTIDFNQIIDQLLAKLEESRPHFQQTLREYPDGNQIPEIYGRMAARGQMLKAMHQRRKDALEQTSPSSTVNMDYELMMNTPLDLLFPFGEIPPVYEPYSYRV</sequence>
<reference evidence="6" key="1">
    <citation type="submission" date="2021-07" db="EMBL/GenBank/DDBJ databases">
        <authorList>
            <person name="Branca A.L. A."/>
        </authorList>
    </citation>
    <scope>NUCLEOTIDE SEQUENCE</scope>
</reference>
<dbReference type="GO" id="GO:0000981">
    <property type="term" value="F:DNA-binding transcription factor activity, RNA polymerase II-specific"/>
    <property type="evidence" value="ECO:0007669"/>
    <property type="project" value="TreeGrafter"/>
</dbReference>
<dbReference type="EMBL" id="CAJVOS010000049">
    <property type="protein sequence ID" value="CAG8199262.1"/>
    <property type="molecule type" value="Genomic_DNA"/>
</dbReference>